<sequence>MAGEFKVLAFVGPAGTGKSQRTHFIARQFGANYIIDDGLLIKDGKIVCGKSAKTEQNQVRAIRRALFEFPDHRDQVKRVLEKAAPCTILIVATSPGMAVKICRQLSLPEPERYIYIEEVATREEIEQALRERHTKKQHVIPVAYVQVRRNFAGKVVGRLKTFWSARVRSGLDDAEKTIVRPPFSYYGQVEIGPYAIEQIVRHVASLVTQVDEVKDVKVKTEEEGVVSVNVSIVVTAGKYTFMEVGNKVQRRIFAVLPFLTGLDLNEINVLIGGWKRNND</sequence>
<keyword evidence="3" id="KW-1185">Reference proteome</keyword>
<proteinExistence type="inferred from homology"/>
<dbReference type="Pfam" id="PF03780">
    <property type="entry name" value="Asp23"/>
    <property type="match status" value="1"/>
</dbReference>
<protein>
    <submittedName>
        <fullName evidence="2">Uncharacterized conserved protein YloU, alkaline shock protein (Asp23) family</fullName>
    </submittedName>
</protein>
<dbReference type="Proteomes" id="UP000185093">
    <property type="component" value="Unassembled WGS sequence"/>
</dbReference>
<gene>
    <name evidence="2" type="ORF">SAMN05444368_0356</name>
</gene>
<evidence type="ECO:0000313" key="3">
    <source>
        <dbReference type="Proteomes" id="UP000185093"/>
    </source>
</evidence>
<dbReference type="SUPFAM" id="SSF52540">
    <property type="entry name" value="P-loop containing nucleoside triphosphate hydrolases"/>
    <property type="match status" value="1"/>
</dbReference>
<evidence type="ECO:0000313" key="2">
    <source>
        <dbReference type="EMBL" id="SIN63267.1"/>
    </source>
</evidence>
<reference evidence="2 3" key="1">
    <citation type="submission" date="2016-11" db="EMBL/GenBank/DDBJ databases">
        <authorList>
            <person name="Varghese N."/>
            <person name="Submissions S."/>
        </authorList>
    </citation>
    <scope>NUCLEOTIDE SEQUENCE [LARGE SCALE GENOMIC DNA]</scope>
    <source>
        <strain evidence="2 3">DSM 20664</strain>
    </source>
</reference>
<name>A0ABY1JBD1_9BACT</name>
<comment type="caution">
    <text evidence="2">The sequence shown here is derived from an EMBL/GenBank/DDBJ whole genome shotgun (WGS) entry which is preliminary data.</text>
</comment>
<organism evidence="2 3">
    <name type="scientific">Acetomicrobium flavidum</name>
    <dbReference type="NCBI Taxonomy" id="49896"/>
    <lineage>
        <taxon>Bacteria</taxon>
        <taxon>Thermotogati</taxon>
        <taxon>Synergistota</taxon>
        <taxon>Synergistia</taxon>
        <taxon>Synergistales</taxon>
        <taxon>Acetomicrobiaceae</taxon>
        <taxon>Acetomicrobium</taxon>
    </lineage>
</organism>
<accession>A0ABY1JBD1</accession>
<comment type="similarity">
    <text evidence="1">Belongs to the asp23 family.</text>
</comment>
<dbReference type="InterPro" id="IPR005531">
    <property type="entry name" value="Asp23"/>
</dbReference>
<dbReference type="InterPro" id="IPR027417">
    <property type="entry name" value="P-loop_NTPase"/>
</dbReference>
<dbReference type="EMBL" id="FSQZ01000001">
    <property type="protein sequence ID" value="SIN63267.1"/>
    <property type="molecule type" value="Genomic_DNA"/>
</dbReference>
<evidence type="ECO:0000256" key="1">
    <source>
        <dbReference type="ARBA" id="ARBA00005721"/>
    </source>
</evidence>
<dbReference type="RefSeq" id="WP_074199090.1">
    <property type="nucleotide sequence ID" value="NZ_DAONBL010000001.1"/>
</dbReference>